<dbReference type="SUPFAM" id="SSF47986">
    <property type="entry name" value="DEATH domain"/>
    <property type="match status" value="1"/>
</dbReference>
<gene>
    <name evidence="2" type="ORF">PEVE_00020647</name>
</gene>
<name>A0ABN8M2M6_9CNID</name>
<dbReference type="InterPro" id="IPR011029">
    <property type="entry name" value="DEATH-like_dom_sf"/>
</dbReference>
<protein>
    <submittedName>
        <fullName evidence="2">Uncharacterized protein</fullName>
    </submittedName>
</protein>
<comment type="caution">
    <text evidence="2">The sequence shown here is derived from an EMBL/GenBank/DDBJ whole genome shotgun (WGS) entry which is preliminary data.</text>
</comment>
<proteinExistence type="predicted"/>
<evidence type="ECO:0000313" key="2">
    <source>
        <dbReference type="EMBL" id="CAH3023841.1"/>
    </source>
</evidence>
<dbReference type="EMBL" id="CALNXI010000277">
    <property type="protein sequence ID" value="CAH3023841.1"/>
    <property type="molecule type" value="Genomic_DNA"/>
</dbReference>
<dbReference type="Proteomes" id="UP001159427">
    <property type="component" value="Unassembled WGS sequence"/>
</dbReference>
<keyword evidence="3" id="KW-1185">Reference proteome</keyword>
<evidence type="ECO:0000313" key="3">
    <source>
        <dbReference type="Proteomes" id="UP001159427"/>
    </source>
</evidence>
<dbReference type="Gene3D" id="1.10.533.10">
    <property type="entry name" value="Death Domain, Fas"/>
    <property type="match status" value="1"/>
</dbReference>
<reference evidence="2 3" key="1">
    <citation type="submission" date="2022-05" db="EMBL/GenBank/DDBJ databases">
        <authorList>
            <consortium name="Genoscope - CEA"/>
            <person name="William W."/>
        </authorList>
    </citation>
    <scope>NUCLEOTIDE SEQUENCE [LARGE SCALE GENOMIC DNA]</scope>
</reference>
<organism evidence="2 3">
    <name type="scientific">Porites evermanni</name>
    <dbReference type="NCBI Taxonomy" id="104178"/>
    <lineage>
        <taxon>Eukaryota</taxon>
        <taxon>Metazoa</taxon>
        <taxon>Cnidaria</taxon>
        <taxon>Anthozoa</taxon>
        <taxon>Hexacorallia</taxon>
        <taxon>Scleractinia</taxon>
        <taxon>Fungiina</taxon>
        <taxon>Poritidae</taxon>
        <taxon>Porites</taxon>
    </lineage>
</organism>
<feature type="non-terminal residue" evidence="2">
    <location>
        <position position="1"/>
    </location>
</feature>
<feature type="compositionally biased region" description="Polar residues" evidence="1">
    <location>
        <begin position="103"/>
        <end position="118"/>
    </location>
</feature>
<feature type="region of interest" description="Disordered" evidence="1">
    <location>
        <begin position="103"/>
        <end position="127"/>
    </location>
</feature>
<sequence length="290" mass="31616">KRGSTTFCSLCSNNEEARPDLTSGSGDSESCSVLLSAEDDTALYVNQNLKDAQQDSTCQENDSQPLQHIGQTLSDDGTIPPSLYDCSLGDGIIITNCQQSATSEGETGSDVAGSSQDPTLVASPEKPSSLNIDLKPIAVPPYTCITSTPKCSVYNINFIQTTGASHDIFSAFDSRHVNANDVHKQKLDKKWPTLSQAEKYSTKMQEVPFHLYHKVCLELDISRFDGKDVREFASKKGITVPEFARLQQAAKIHNTTTTFIILQQTPGITVGDFVNIMTEMGRQDIADLIN</sequence>
<evidence type="ECO:0000256" key="1">
    <source>
        <dbReference type="SAM" id="MobiDB-lite"/>
    </source>
</evidence>
<accession>A0ABN8M2M6</accession>